<sequence>MMTKVSATVVAVMEGGNSAMVVAAMDVDEGRRGEGGVHRGEEEEEQAASRRSRRCDGEEEEEQAASRRCDGDGRWVAMATRSLSLFVLKLWGGGGDGRWVAMFVAVRSEIVGERRRREFSVSTTIRFSSFSETSIHCHWLADAAPETGFPDSCHYFSLCNFKHPDYLGEVGPDIGVTIPTTGHDLAENREAIVGDDRTDALVHHCKCRLHSCHVLEGKHSCDKFPQNNAKAVDIDLLCVRPVLDHLPAISVNELDSSLK</sequence>
<feature type="compositionally biased region" description="Basic and acidic residues" evidence="1">
    <location>
        <begin position="31"/>
        <end position="41"/>
    </location>
</feature>
<reference evidence="2" key="1">
    <citation type="submission" date="2020-08" db="EMBL/GenBank/DDBJ databases">
        <title>Plant Genome Project.</title>
        <authorList>
            <person name="Zhang R.-G."/>
        </authorList>
    </citation>
    <scope>NUCLEOTIDE SEQUENCE</scope>
    <source>
        <strain evidence="2">WSP0</strain>
        <tissue evidence="2">Leaf</tissue>
    </source>
</reference>
<dbReference type="EMBL" id="JACTNZ010000001">
    <property type="protein sequence ID" value="KAG5564839.1"/>
    <property type="molecule type" value="Genomic_DNA"/>
</dbReference>
<keyword evidence="3" id="KW-1185">Reference proteome</keyword>
<organism evidence="2 3">
    <name type="scientific">Rhododendron griersonianum</name>
    <dbReference type="NCBI Taxonomy" id="479676"/>
    <lineage>
        <taxon>Eukaryota</taxon>
        <taxon>Viridiplantae</taxon>
        <taxon>Streptophyta</taxon>
        <taxon>Embryophyta</taxon>
        <taxon>Tracheophyta</taxon>
        <taxon>Spermatophyta</taxon>
        <taxon>Magnoliopsida</taxon>
        <taxon>eudicotyledons</taxon>
        <taxon>Gunneridae</taxon>
        <taxon>Pentapetalae</taxon>
        <taxon>asterids</taxon>
        <taxon>Ericales</taxon>
        <taxon>Ericaceae</taxon>
        <taxon>Ericoideae</taxon>
        <taxon>Rhodoreae</taxon>
        <taxon>Rhododendron</taxon>
    </lineage>
</organism>
<dbReference type="Proteomes" id="UP000823749">
    <property type="component" value="Chromosome 1"/>
</dbReference>
<proteinExistence type="predicted"/>
<feature type="region of interest" description="Disordered" evidence="1">
    <location>
        <begin position="31"/>
        <end position="66"/>
    </location>
</feature>
<evidence type="ECO:0000256" key="1">
    <source>
        <dbReference type="SAM" id="MobiDB-lite"/>
    </source>
</evidence>
<evidence type="ECO:0000313" key="3">
    <source>
        <dbReference type="Proteomes" id="UP000823749"/>
    </source>
</evidence>
<evidence type="ECO:0000313" key="2">
    <source>
        <dbReference type="EMBL" id="KAG5564839.1"/>
    </source>
</evidence>
<name>A0AAV6LKH2_9ERIC</name>
<gene>
    <name evidence="2" type="ORF">RHGRI_000888</name>
</gene>
<protein>
    <submittedName>
        <fullName evidence="2">Uncharacterized protein</fullName>
    </submittedName>
</protein>
<accession>A0AAV6LKH2</accession>
<dbReference type="AlphaFoldDB" id="A0AAV6LKH2"/>
<comment type="caution">
    <text evidence="2">The sequence shown here is derived from an EMBL/GenBank/DDBJ whole genome shotgun (WGS) entry which is preliminary data.</text>
</comment>